<proteinExistence type="predicted"/>
<keyword evidence="3" id="KW-1185">Reference proteome</keyword>
<dbReference type="InterPro" id="IPR042099">
    <property type="entry name" value="ANL_N_sf"/>
</dbReference>
<dbReference type="Pfam" id="PF00501">
    <property type="entry name" value="AMP-binding"/>
    <property type="match status" value="1"/>
</dbReference>
<accession>A0A2V3J4Y4</accession>
<dbReference type="InterPro" id="IPR000873">
    <property type="entry name" value="AMP-dep_synth/lig_dom"/>
</dbReference>
<name>A0A2V3J4Y4_9FLOR</name>
<dbReference type="PANTHER" id="PTHR43845">
    <property type="entry name" value="BLR5969 PROTEIN"/>
    <property type="match status" value="1"/>
</dbReference>
<dbReference type="Gene3D" id="3.40.50.12780">
    <property type="entry name" value="N-terminal domain of ligase-like"/>
    <property type="match status" value="1"/>
</dbReference>
<dbReference type="OrthoDB" id="10047078at2759"/>
<protein>
    <submittedName>
        <fullName evidence="2">Indoleacetate--lysine synthetase</fullName>
    </submittedName>
</protein>
<sequence>MSRVHANFKDLFYSKGGLYFGASGGSSGALPLESVAINVFVAGYGTRSLEVLSEVLMDGGAINFPLETQTPDSSIFFVAERYGANVITGMTSRLLQFGIYCARNGLKLPNITQVLHGGEQFCEEQLELFSKVFNSEMKVYSVYGSSEAGVFAVRQPDEKWYSVQEDSMIVEVVDENGNVVDEGSEGRLVLTNTLKRSLPMIRFDTGDLARATPSYHKVLNA</sequence>
<dbReference type="AlphaFoldDB" id="A0A2V3J4Y4"/>
<evidence type="ECO:0000313" key="2">
    <source>
        <dbReference type="EMBL" id="PXF49496.1"/>
    </source>
</evidence>
<comment type="caution">
    <text evidence="2">The sequence shown here is derived from an EMBL/GenBank/DDBJ whole genome shotgun (WGS) entry which is preliminary data.</text>
</comment>
<dbReference type="SUPFAM" id="SSF56801">
    <property type="entry name" value="Acetyl-CoA synthetase-like"/>
    <property type="match status" value="1"/>
</dbReference>
<dbReference type="EMBL" id="NBIV01000005">
    <property type="protein sequence ID" value="PXF49496.1"/>
    <property type="molecule type" value="Genomic_DNA"/>
</dbReference>
<reference evidence="2 3" key="1">
    <citation type="journal article" date="2018" name="Mol. Biol. Evol.">
        <title>Analysis of the draft genome of the red seaweed Gracilariopsis chorda provides insights into genome size evolution in Rhodophyta.</title>
        <authorList>
            <person name="Lee J."/>
            <person name="Yang E.C."/>
            <person name="Graf L."/>
            <person name="Yang J.H."/>
            <person name="Qiu H."/>
            <person name="Zel Zion U."/>
            <person name="Chan C.X."/>
            <person name="Stephens T.G."/>
            <person name="Weber A.P.M."/>
            <person name="Boo G.H."/>
            <person name="Boo S.M."/>
            <person name="Kim K.M."/>
            <person name="Shin Y."/>
            <person name="Jung M."/>
            <person name="Lee S.J."/>
            <person name="Yim H.S."/>
            <person name="Lee J.H."/>
            <person name="Bhattacharya D."/>
            <person name="Yoon H.S."/>
        </authorList>
    </citation>
    <scope>NUCLEOTIDE SEQUENCE [LARGE SCALE GENOMIC DNA]</scope>
    <source>
        <strain evidence="2 3">SKKU-2015</strain>
        <tissue evidence="2">Whole body</tissue>
    </source>
</reference>
<dbReference type="Proteomes" id="UP000247409">
    <property type="component" value="Unassembled WGS sequence"/>
</dbReference>
<organism evidence="2 3">
    <name type="scientific">Gracilariopsis chorda</name>
    <dbReference type="NCBI Taxonomy" id="448386"/>
    <lineage>
        <taxon>Eukaryota</taxon>
        <taxon>Rhodophyta</taxon>
        <taxon>Florideophyceae</taxon>
        <taxon>Rhodymeniophycidae</taxon>
        <taxon>Gracilariales</taxon>
        <taxon>Gracilariaceae</taxon>
        <taxon>Gracilariopsis</taxon>
    </lineage>
</organism>
<dbReference type="PANTHER" id="PTHR43845:SF1">
    <property type="entry name" value="BLR5969 PROTEIN"/>
    <property type="match status" value="1"/>
</dbReference>
<feature type="domain" description="AMP-dependent synthetase/ligase" evidence="1">
    <location>
        <begin position="55"/>
        <end position="190"/>
    </location>
</feature>
<evidence type="ECO:0000313" key="3">
    <source>
        <dbReference type="Proteomes" id="UP000247409"/>
    </source>
</evidence>
<evidence type="ECO:0000259" key="1">
    <source>
        <dbReference type="Pfam" id="PF00501"/>
    </source>
</evidence>
<gene>
    <name evidence="2" type="ORF">BWQ96_00812</name>
</gene>